<name>A0A8T0KXA7_PHAAN</name>
<dbReference type="Pfam" id="PF00319">
    <property type="entry name" value="SRF-TF"/>
    <property type="match status" value="1"/>
</dbReference>
<evidence type="ECO:0000256" key="6">
    <source>
        <dbReference type="SAM" id="Coils"/>
    </source>
</evidence>
<comment type="subcellular location">
    <subcellularLocation>
        <location evidence="1">Nucleus</location>
    </subcellularLocation>
</comment>
<sequence>MARKKLKLAFISDEMTRKSTYKRRKKSMMKKVDELATLCGISVCAIICNPFDSETEVWPNPEGAKKVIERFKNASVLNKSRNVNHESFMLQRIAKAQNELKMLRQDNYEKEITLSMFQFMLGQNLPNTVQEIKEIHKMIDKNIKQIENNLAALNSHSI</sequence>
<evidence type="ECO:0000259" key="7">
    <source>
        <dbReference type="PROSITE" id="PS50066"/>
    </source>
</evidence>
<dbReference type="PANTHER" id="PTHR48019">
    <property type="entry name" value="SERUM RESPONSE FACTOR HOMOLOG"/>
    <property type="match status" value="1"/>
</dbReference>
<evidence type="ECO:0000256" key="5">
    <source>
        <dbReference type="ARBA" id="ARBA00023242"/>
    </source>
</evidence>
<keyword evidence="6" id="KW-0175">Coiled coil</keyword>
<dbReference type="EMBL" id="JABFOF010000003">
    <property type="protein sequence ID" value="KAG2402435.1"/>
    <property type="molecule type" value="Genomic_DNA"/>
</dbReference>
<keyword evidence="4" id="KW-0804">Transcription</keyword>
<dbReference type="GO" id="GO:0003677">
    <property type="term" value="F:DNA binding"/>
    <property type="evidence" value="ECO:0007669"/>
    <property type="project" value="UniProtKB-KW"/>
</dbReference>
<dbReference type="GO" id="GO:0046983">
    <property type="term" value="F:protein dimerization activity"/>
    <property type="evidence" value="ECO:0007669"/>
    <property type="project" value="InterPro"/>
</dbReference>
<dbReference type="InterPro" id="IPR002100">
    <property type="entry name" value="TF_MADSbox"/>
</dbReference>
<dbReference type="SMART" id="SM00432">
    <property type="entry name" value="MADS"/>
    <property type="match status" value="1"/>
</dbReference>
<evidence type="ECO:0000256" key="3">
    <source>
        <dbReference type="ARBA" id="ARBA00023125"/>
    </source>
</evidence>
<evidence type="ECO:0000313" key="9">
    <source>
        <dbReference type="Proteomes" id="UP000743370"/>
    </source>
</evidence>
<organism evidence="8 9">
    <name type="scientific">Phaseolus angularis</name>
    <name type="common">Azuki bean</name>
    <name type="synonym">Vigna angularis</name>
    <dbReference type="NCBI Taxonomy" id="3914"/>
    <lineage>
        <taxon>Eukaryota</taxon>
        <taxon>Viridiplantae</taxon>
        <taxon>Streptophyta</taxon>
        <taxon>Embryophyta</taxon>
        <taxon>Tracheophyta</taxon>
        <taxon>Spermatophyta</taxon>
        <taxon>Magnoliopsida</taxon>
        <taxon>eudicotyledons</taxon>
        <taxon>Gunneridae</taxon>
        <taxon>Pentapetalae</taxon>
        <taxon>rosids</taxon>
        <taxon>fabids</taxon>
        <taxon>Fabales</taxon>
        <taxon>Fabaceae</taxon>
        <taxon>Papilionoideae</taxon>
        <taxon>50 kb inversion clade</taxon>
        <taxon>NPAAA clade</taxon>
        <taxon>indigoferoid/millettioid clade</taxon>
        <taxon>Phaseoleae</taxon>
        <taxon>Vigna</taxon>
    </lineage>
</organism>
<dbReference type="PROSITE" id="PS50066">
    <property type="entry name" value="MADS_BOX_2"/>
    <property type="match status" value="1"/>
</dbReference>
<dbReference type="AlphaFoldDB" id="A0A8T0KXA7"/>
<evidence type="ECO:0000256" key="1">
    <source>
        <dbReference type="ARBA" id="ARBA00004123"/>
    </source>
</evidence>
<evidence type="ECO:0000256" key="2">
    <source>
        <dbReference type="ARBA" id="ARBA00023015"/>
    </source>
</evidence>
<keyword evidence="5" id="KW-0539">Nucleus</keyword>
<keyword evidence="3" id="KW-0238">DNA-binding</keyword>
<dbReference type="OrthoDB" id="779403at2759"/>
<feature type="coiled-coil region" evidence="6">
    <location>
        <begin position="86"/>
        <end position="156"/>
    </location>
</feature>
<evidence type="ECO:0000256" key="4">
    <source>
        <dbReference type="ARBA" id="ARBA00023163"/>
    </source>
</evidence>
<proteinExistence type="predicted"/>
<dbReference type="SUPFAM" id="SSF55455">
    <property type="entry name" value="SRF-like"/>
    <property type="match status" value="1"/>
</dbReference>
<protein>
    <submittedName>
        <fullName evidence="8">Agamous-like MADS-box protein</fullName>
    </submittedName>
</protein>
<feature type="domain" description="MADS-box" evidence="7">
    <location>
        <begin position="1"/>
        <end position="47"/>
    </location>
</feature>
<evidence type="ECO:0000313" key="8">
    <source>
        <dbReference type="EMBL" id="KAG2402435.1"/>
    </source>
</evidence>
<keyword evidence="2" id="KW-0805">Transcription regulation</keyword>
<gene>
    <name evidence="8" type="ORF">HKW66_Vig0236320</name>
</gene>
<reference evidence="8 9" key="1">
    <citation type="submission" date="2020-05" db="EMBL/GenBank/DDBJ databases">
        <title>Vigna angularis (adzuki bean) Var. LongXiaoDou No. 4 denovo assembly.</title>
        <authorList>
            <person name="Xiang H."/>
        </authorList>
    </citation>
    <scope>NUCLEOTIDE SEQUENCE [LARGE SCALE GENOMIC DNA]</scope>
    <source>
        <tissue evidence="8">Leaf</tissue>
    </source>
</reference>
<dbReference type="GO" id="GO:0005634">
    <property type="term" value="C:nucleus"/>
    <property type="evidence" value="ECO:0007669"/>
    <property type="project" value="UniProtKB-SubCell"/>
</dbReference>
<dbReference type="Gene3D" id="3.40.1810.10">
    <property type="entry name" value="Transcription factor, MADS-box"/>
    <property type="match status" value="1"/>
</dbReference>
<comment type="caution">
    <text evidence="8">The sequence shown here is derived from an EMBL/GenBank/DDBJ whole genome shotgun (WGS) entry which is preliminary data.</text>
</comment>
<accession>A0A8T0KXA7</accession>
<dbReference type="InterPro" id="IPR050142">
    <property type="entry name" value="MADS-box/MEF2_TF"/>
</dbReference>
<dbReference type="InterPro" id="IPR036879">
    <property type="entry name" value="TF_MADSbox_sf"/>
</dbReference>
<dbReference type="Proteomes" id="UP000743370">
    <property type="component" value="Unassembled WGS sequence"/>
</dbReference>